<accession>A0A2P2Q2V9</accession>
<dbReference type="AlphaFoldDB" id="A0A2P2Q2V9"/>
<dbReference type="EMBL" id="GGEC01080833">
    <property type="protein sequence ID" value="MBX61317.1"/>
    <property type="molecule type" value="Transcribed_RNA"/>
</dbReference>
<proteinExistence type="predicted"/>
<reference evidence="1" key="1">
    <citation type="submission" date="2018-02" db="EMBL/GenBank/DDBJ databases">
        <title>Rhizophora mucronata_Transcriptome.</title>
        <authorList>
            <person name="Meera S.P."/>
            <person name="Sreeshan A."/>
            <person name="Augustine A."/>
        </authorList>
    </citation>
    <scope>NUCLEOTIDE SEQUENCE</scope>
    <source>
        <tissue evidence="1">Leaf</tissue>
    </source>
</reference>
<protein>
    <submittedName>
        <fullName evidence="1">Uncharacterized protein</fullName>
    </submittedName>
</protein>
<evidence type="ECO:0000313" key="1">
    <source>
        <dbReference type="EMBL" id="MBX61317.1"/>
    </source>
</evidence>
<name>A0A2P2Q2V9_RHIMU</name>
<sequence>MLCRLLRPFLNLGILGKHNYNTKKHALPVKC</sequence>
<organism evidence="1">
    <name type="scientific">Rhizophora mucronata</name>
    <name type="common">Asiatic mangrove</name>
    <dbReference type="NCBI Taxonomy" id="61149"/>
    <lineage>
        <taxon>Eukaryota</taxon>
        <taxon>Viridiplantae</taxon>
        <taxon>Streptophyta</taxon>
        <taxon>Embryophyta</taxon>
        <taxon>Tracheophyta</taxon>
        <taxon>Spermatophyta</taxon>
        <taxon>Magnoliopsida</taxon>
        <taxon>eudicotyledons</taxon>
        <taxon>Gunneridae</taxon>
        <taxon>Pentapetalae</taxon>
        <taxon>rosids</taxon>
        <taxon>fabids</taxon>
        <taxon>Malpighiales</taxon>
        <taxon>Rhizophoraceae</taxon>
        <taxon>Rhizophora</taxon>
    </lineage>
</organism>